<dbReference type="RefSeq" id="WP_062412626.1">
    <property type="nucleotide sequence ID" value="NZ_JAJCIO010000014.1"/>
</dbReference>
<evidence type="ECO:0000256" key="1">
    <source>
        <dbReference type="SAM" id="Coils"/>
    </source>
</evidence>
<name>A0ABT1STW0_9FIRM</name>
<protein>
    <submittedName>
        <fullName evidence="3">Dynamin family protein</fullName>
    </submittedName>
</protein>
<dbReference type="Gene3D" id="3.40.50.300">
    <property type="entry name" value="P-loop containing nucleotide triphosphate hydrolases"/>
    <property type="match status" value="1"/>
</dbReference>
<dbReference type="InterPro" id="IPR045063">
    <property type="entry name" value="Dynamin_N"/>
</dbReference>
<organism evidence="3 4">
    <name type="scientific">Megasphaera massiliensis</name>
    <dbReference type="NCBI Taxonomy" id="1232428"/>
    <lineage>
        <taxon>Bacteria</taxon>
        <taxon>Bacillati</taxon>
        <taxon>Bacillota</taxon>
        <taxon>Negativicutes</taxon>
        <taxon>Veillonellales</taxon>
        <taxon>Veillonellaceae</taxon>
        <taxon>Megasphaera</taxon>
    </lineage>
</organism>
<feature type="coiled-coil region" evidence="1">
    <location>
        <begin position="637"/>
        <end position="667"/>
    </location>
</feature>
<keyword evidence="4" id="KW-1185">Reference proteome</keyword>
<proteinExistence type="predicted"/>
<evidence type="ECO:0000259" key="2">
    <source>
        <dbReference type="Pfam" id="PF00350"/>
    </source>
</evidence>
<evidence type="ECO:0000313" key="3">
    <source>
        <dbReference type="EMBL" id="MCQ5343150.1"/>
    </source>
</evidence>
<dbReference type="Pfam" id="PF00350">
    <property type="entry name" value="Dynamin_N"/>
    <property type="match status" value="1"/>
</dbReference>
<dbReference type="InterPro" id="IPR027417">
    <property type="entry name" value="P-loop_NTPase"/>
</dbReference>
<gene>
    <name evidence="3" type="ORF">NE675_08985</name>
</gene>
<reference evidence="3 4" key="1">
    <citation type="submission" date="2022-06" db="EMBL/GenBank/DDBJ databases">
        <title>Isolation of gut microbiota from human fecal samples.</title>
        <authorList>
            <person name="Pamer E.G."/>
            <person name="Barat B."/>
            <person name="Waligurski E."/>
            <person name="Medina S."/>
            <person name="Paddock L."/>
            <person name="Mostad J."/>
        </authorList>
    </citation>
    <scope>NUCLEOTIDE SEQUENCE [LARGE SCALE GENOMIC DNA]</scope>
    <source>
        <strain evidence="3 4">DFI.1.1</strain>
    </source>
</reference>
<evidence type="ECO:0000313" key="4">
    <source>
        <dbReference type="Proteomes" id="UP001206692"/>
    </source>
</evidence>
<dbReference type="EMBL" id="JANGEW010000017">
    <property type="protein sequence ID" value="MCQ5343150.1"/>
    <property type="molecule type" value="Genomic_DNA"/>
</dbReference>
<sequence length="683" mass="78814">MITSYNNVKNEVLKYYEEFLDAFHKMGISENDTSLQALKLKAERIKDDRFCLMITGEARGDTFTFINAYLGSEILPMNIYQCTGTVVEVTYGEKFVLHAVYADGQKKDVSGEENIKNFLIAHVALADKYRDIPVALIDRDIIVKYRDKKANQAVIEAFLKDVACENIHGLSSGKYNGKIKNYIKEKQYRWRNVVIKMIIEYPFKDEAMHGIRIIDSPDVKADGSMADVTSEDIESADAILFLQPFEDSVESNRFKSFLESKHVDKYKNALFLILNRTAAQPETETKKTFEKFVNLFARQEDGSRQGIGKDQIILINTKAKLYYNTFQHLITENIKAELKEMGRKKAIEPFLKDAWQGSDGKKDAFLRELNRLSHFDGVNQSLNFFRRKIDFMALSELLDHLLKVYAQKRSYLDELVANYTLKVEDLSKCAVKIEEELENIKIRMNENVEKIGEKYTGEKGLIARRAEVILDDYKETMEVVDDYDDDYLYNLGLLETFAFRRVGFFIEFEQKIRDKVVTECNDLLGVALSNKIPVPYVLPEPTFSPEMVDAIKEEMRRKANETFNDNYDSFRTHYESEKKDAFSQSAAYKLVKDSFIDGLDRIKNQAIKDLQLFVQQTLTAYTPELIRKHTEDKERALHKVEDDKKNTEKILEDITNLKVQAAALEAKIKPITALKGGIDSYLQ</sequence>
<accession>A0ABT1STW0</accession>
<keyword evidence="1" id="KW-0175">Coiled coil</keyword>
<feature type="coiled-coil region" evidence="1">
    <location>
        <begin position="423"/>
        <end position="450"/>
    </location>
</feature>
<feature type="domain" description="Dynamin N-terminal" evidence="2">
    <location>
        <begin position="64"/>
        <end position="275"/>
    </location>
</feature>
<dbReference type="Proteomes" id="UP001206692">
    <property type="component" value="Unassembled WGS sequence"/>
</dbReference>
<comment type="caution">
    <text evidence="3">The sequence shown here is derived from an EMBL/GenBank/DDBJ whole genome shotgun (WGS) entry which is preliminary data.</text>
</comment>